<dbReference type="InParanoid" id="B7FTN9"/>
<dbReference type="PANTHER" id="PTHR48052:SF8">
    <property type="entry name" value="LRR RECEPTOR-LIKE SERINE_THREONINE-PROTEIN KINASE FLS2"/>
    <property type="match status" value="1"/>
</dbReference>
<keyword evidence="4" id="KW-0812">Transmembrane</keyword>
<keyword evidence="8" id="KW-0472">Membrane</keyword>
<evidence type="ECO:0000313" key="14">
    <source>
        <dbReference type="Proteomes" id="UP000000759"/>
    </source>
</evidence>
<keyword evidence="6" id="KW-0677">Repeat</keyword>
<reference evidence="14" key="2">
    <citation type="submission" date="2008-08" db="EMBL/GenBank/DDBJ databases">
        <authorList>
            <consortium name="Diatom Consortium"/>
            <person name="Grigoriev I."/>
            <person name="Grimwood J."/>
            <person name="Kuo A."/>
            <person name="Otillar R.P."/>
            <person name="Salamov A."/>
            <person name="Detter J.C."/>
            <person name="Lindquist E."/>
            <person name="Shapiro H."/>
            <person name="Lucas S."/>
            <person name="Glavina del Rio T."/>
            <person name="Pitluck S."/>
            <person name="Rokhsar D."/>
            <person name="Bowler C."/>
        </authorList>
    </citation>
    <scope>GENOME REANNOTATION</scope>
    <source>
        <strain evidence="14">CCAP 1055/1</strain>
    </source>
</reference>
<dbReference type="PaxDb" id="2850-Phatr44315"/>
<comment type="subcellular location">
    <subcellularLocation>
        <location evidence="1">Cell membrane</location>
    </subcellularLocation>
    <subcellularLocation>
        <location evidence="11">Endomembrane system</location>
        <topology evidence="11">Single-pass membrane protein</topology>
    </subcellularLocation>
</comment>
<reference evidence="13 14" key="1">
    <citation type="journal article" date="2008" name="Nature">
        <title>The Phaeodactylum genome reveals the evolutionary history of diatom genomes.</title>
        <authorList>
            <person name="Bowler C."/>
            <person name="Allen A.E."/>
            <person name="Badger J.H."/>
            <person name="Grimwood J."/>
            <person name="Jabbari K."/>
            <person name="Kuo A."/>
            <person name="Maheswari U."/>
            <person name="Martens C."/>
            <person name="Maumus F."/>
            <person name="Otillar R.P."/>
            <person name="Rayko E."/>
            <person name="Salamov A."/>
            <person name="Vandepoele K."/>
            <person name="Beszteri B."/>
            <person name="Gruber A."/>
            <person name="Heijde M."/>
            <person name="Katinka M."/>
            <person name="Mock T."/>
            <person name="Valentin K."/>
            <person name="Verret F."/>
            <person name="Berges J.A."/>
            <person name="Brownlee C."/>
            <person name="Cadoret J.P."/>
            <person name="Chiovitti A."/>
            <person name="Choi C.J."/>
            <person name="Coesel S."/>
            <person name="De Martino A."/>
            <person name="Detter J.C."/>
            <person name="Durkin C."/>
            <person name="Falciatore A."/>
            <person name="Fournet J."/>
            <person name="Haruta M."/>
            <person name="Huysman M.J."/>
            <person name="Jenkins B.D."/>
            <person name="Jiroutova K."/>
            <person name="Jorgensen R.E."/>
            <person name="Joubert Y."/>
            <person name="Kaplan A."/>
            <person name="Kroger N."/>
            <person name="Kroth P.G."/>
            <person name="La Roche J."/>
            <person name="Lindquist E."/>
            <person name="Lommer M."/>
            <person name="Martin-Jezequel V."/>
            <person name="Lopez P.J."/>
            <person name="Lucas S."/>
            <person name="Mangogna M."/>
            <person name="McGinnis K."/>
            <person name="Medlin L.K."/>
            <person name="Montsant A."/>
            <person name="Oudot-Le Secq M.P."/>
            <person name="Napoli C."/>
            <person name="Obornik M."/>
            <person name="Parker M.S."/>
            <person name="Petit J.L."/>
            <person name="Porcel B.M."/>
            <person name="Poulsen N."/>
            <person name="Robison M."/>
            <person name="Rychlewski L."/>
            <person name="Rynearson T.A."/>
            <person name="Schmutz J."/>
            <person name="Shapiro H."/>
            <person name="Siaut M."/>
            <person name="Stanley M."/>
            <person name="Sussman M.R."/>
            <person name="Taylor A.R."/>
            <person name="Vardi A."/>
            <person name="von Dassow P."/>
            <person name="Vyverman W."/>
            <person name="Willis A."/>
            <person name="Wyrwicz L.S."/>
            <person name="Rokhsar D.S."/>
            <person name="Weissenbach J."/>
            <person name="Armbrust E.V."/>
            <person name="Green B.R."/>
            <person name="Van de Peer Y."/>
            <person name="Grigoriev I.V."/>
        </authorList>
    </citation>
    <scope>NUCLEOTIDE SEQUENCE [LARGE SCALE GENOMIC DNA]</scope>
    <source>
        <strain evidence="13 14">CCAP 1055/1</strain>
    </source>
</reference>
<dbReference type="Proteomes" id="UP000000759">
    <property type="component" value="Chromosome 4"/>
</dbReference>
<evidence type="ECO:0000256" key="1">
    <source>
        <dbReference type="ARBA" id="ARBA00004236"/>
    </source>
</evidence>
<dbReference type="OrthoDB" id="38061at2759"/>
<evidence type="ECO:0000256" key="2">
    <source>
        <dbReference type="ARBA" id="ARBA00022475"/>
    </source>
</evidence>
<evidence type="ECO:0000313" key="13">
    <source>
        <dbReference type="EMBL" id="EEC50116.1"/>
    </source>
</evidence>
<feature type="chain" id="PRO_5002852680" evidence="12">
    <location>
        <begin position="24"/>
        <end position="348"/>
    </location>
</feature>
<evidence type="ECO:0000256" key="10">
    <source>
        <dbReference type="ARBA" id="ARBA00023180"/>
    </source>
</evidence>
<dbReference type="RefSeq" id="XP_002178451.1">
    <property type="nucleotide sequence ID" value="XM_002178415.1"/>
</dbReference>
<dbReference type="EMBL" id="CM000607">
    <property type="protein sequence ID" value="EEC50116.1"/>
    <property type="molecule type" value="Genomic_DNA"/>
</dbReference>
<keyword evidence="3" id="KW-0433">Leucine-rich repeat</keyword>
<evidence type="ECO:0000256" key="12">
    <source>
        <dbReference type="SAM" id="SignalP"/>
    </source>
</evidence>
<proteinExistence type="predicted"/>
<dbReference type="GO" id="GO:0012505">
    <property type="term" value="C:endomembrane system"/>
    <property type="evidence" value="ECO:0007669"/>
    <property type="project" value="UniProtKB-SubCell"/>
</dbReference>
<keyword evidence="5 12" id="KW-0732">Signal</keyword>
<dbReference type="FunFam" id="3.80.10.10:FF:000041">
    <property type="entry name" value="LRR receptor-like serine/threonine-protein kinase ERECTA"/>
    <property type="match status" value="1"/>
</dbReference>
<evidence type="ECO:0000256" key="11">
    <source>
        <dbReference type="ARBA" id="ARBA00037847"/>
    </source>
</evidence>
<dbReference type="AlphaFoldDB" id="B7FTN9"/>
<dbReference type="GeneID" id="7198015"/>
<keyword evidence="7" id="KW-1133">Transmembrane helix</keyword>
<dbReference type="SUPFAM" id="SSF52058">
    <property type="entry name" value="L domain-like"/>
    <property type="match status" value="1"/>
</dbReference>
<evidence type="ECO:0000256" key="5">
    <source>
        <dbReference type="ARBA" id="ARBA00022729"/>
    </source>
</evidence>
<dbReference type="HOGENOM" id="CLU_798024_0_0_1"/>
<dbReference type="PANTHER" id="PTHR48052">
    <property type="entry name" value="UNNAMED PRODUCT"/>
    <property type="match status" value="1"/>
</dbReference>
<sequence length="348" mass="39071">MLGMRKLSYAVLVAAYFLVIVDAKKKGGTSMKTKITNKHMSMCSGLKPLTSKKEARILSWLMEASGENSVLMKSSAQHQAACWILHMDRKKSLKRSRDLLLQRYALATLHFTTTQSNSTVWDWPMAGDLSIAGQKAKGNWMSAHHHECQWYGVQCNWKTRVIALDLGFMKLDGLIPREIALLPHLEDIDMHGNDLQGVLPYKMLSSLSKLKYLRLHMNGFFGTLYGQISGLVSLKQLHIFGNYIAGSIPTELATLSNLEVIDLYANQLEGRIPSELGRLKKLRYLDVHDNNLVGTMPREICDLKLNELVSDCLGPAPEVQCDCCTICCRGLPDLKCVRVDTGKEVRYV</sequence>
<dbReference type="InterPro" id="IPR032675">
    <property type="entry name" value="LRR_dom_sf"/>
</dbReference>
<keyword evidence="2" id="KW-1003">Cell membrane</keyword>
<evidence type="ECO:0000256" key="7">
    <source>
        <dbReference type="ARBA" id="ARBA00022989"/>
    </source>
</evidence>
<dbReference type="GO" id="GO:0005886">
    <property type="term" value="C:plasma membrane"/>
    <property type="evidence" value="ECO:0007669"/>
    <property type="project" value="UniProtKB-SubCell"/>
</dbReference>
<dbReference type="Pfam" id="PF00560">
    <property type="entry name" value="LRR_1"/>
    <property type="match status" value="2"/>
</dbReference>
<dbReference type="InterPro" id="IPR001611">
    <property type="entry name" value="Leu-rich_rpt"/>
</dbReference>
<gene>
    <name evidence="13" type="ORF">PHATRDRAFT_44315</name>
</gene>
<evidence type="ECO:0000256" key="8">
    <source>
        <dbReference type="ARBA" id="ARBA00023136"/>
    </source>
</evidence>
<dbReference type="KEGG" id="pti:PHATRDRAFT_44315"/>
<name>B7FTN9_PHATC</name>
<protein>
    <submittedName>
        <fullName evidence="13">Uncharacterized protein</fullName>
    </submittedName>
</protein>
<evidence type="ECO:0000256" key="9">
    <source>
        <dbReference type="ARBA" id="ARBA00023170"/>
    </source>
</evidence>
<keyword evidence="9" id="KW-0675">Receptor</keyword>
<feature type="signal peptide" evidence="12">
    <location>
        <begin position="1"/>
        <end position="23"/>
    </location>
</feature>
<keyword evidence="14" id="KW-1185">Reference proteome</keyword>
<dbReference type="Gene3D" id="3.80.10.10">
    <property type="entry name" value="Ribonuclease Inhibitor"/>
    <property type="match status" value="1"/>
</dbReference>
<evidence type="ECO:0000256" key="6">
    <source>
        <dbReference type="ARBA" id="ARBA00022737"/>
    </source>
</evidence>
<evidence type="ECO:0000256" key="3">
    <source>
        <dbReference type="ARBA" id="ARBA00022614"/>
    </source>
</evidence>
<accession>B7FTN9</accession>
<evidence type="ECO:0000256" key="4">
    <source>
        <dbReference type="ARBA" id="ARBA00022692"/>
    </source>
</evidence>
<organism evidence="13 14">
    <name type="scientific">Phaeodactylum tricornutum (strain CCAP 1055/1)</name>
    <dbReference type="NCBI Taxonomy" id="556484"/>
    <lineage>
        <taxon>Eukaryota</taxon>
        <taxon>Sar</taxon>
        <taxon>Stramenopiles</taxon>
        <taxon>Ochrophyta</taxon>
        <taxon>Bacillariophyta</taxon>
        <taxon>Bacillariophyceae</taxon>
        <taxon>Bacillariophycidae</taxon>
        <taxon>Naviculales</taxon>
        <taxon>Phaeodactylaceae</taxon>
        <taxon>Phaeodactylum</taxon>
    </lineage>
</organism>
<keyword evidence="10" id="KW-0325">Glycoprotein</keyword>